<name>A0A6V7QDH1_ANACO</name>
<evidence type="ECO:0000313" key="1">
    <source>
        <dbReference type="EMBL" id="CAD1841239.1"/>
    </source>
</evidence>
<sequence length="229" mass="25391">MLKVPSILAHGSMNWVVLPLSISVGDCSYRHPFGFGGRMLGDIIQNDDMMILKVLERSYKGRQRDAALKQPLGEVIAWRSMLSASWIHGETGLAEVAADHLSLLEVHGGSYILLLNTYENNARRLRKTMRDRGFPEGEVAAPLSLVGSYDCRLLSASHGIITMVIDRTTAFNWCKETLLQMLLLDLNGDLMKATSHKLTLMFTGTNEQPMNALHNCWGDTLEDTMGASV</sequence>
<organism evidence="1">
    <name type="scientific">Ananas comosus var. bracteatus</name>
    <name type="common">red pineapple</name>
    <dbReference type="NCBI Taxonomy" id="296719"/>
    <lineage>
        <taxon>Eukaryota</taxon>
        <taxon>Viridiplantae</taxon>
        <taxon>Streptophyta</taxon>
        <taxon>Embryophyta</taxon>
        <taxon>Tracheophyta</taxon>
        <taxon>Spermatophyta</taxon>
        <taxon>Magnoliopsida</taxon>
        <taxon>Liliopsida</taxon>
        <taxon>Poales</taxon>
        <taxon>Bromeliaceae</taxon>
        <taxon>Bromelioideae</taxon>
        <taxon>Ananas</taxon>
    </lineage>
</organism>
<protein>
    <submittedName>
        <fullName evidence="1">Uncharacterized protein</fullName>
    </submittedName>
</protein>
<gene>
    <name evidence="1" type="ORF">CB5_LOCUS24450</name>
</gene>
<dbReference type="AlphaFoldDB" id="A0A6V7QDH1"/>
<dbReference type="EMBL" id="LR862135">
    <property type="protein sequence ID" value="CAD1841239.1"/>
    <property type="molecule type" value="Genomic_DNA"/>
</dbReference>
<accession>A0A6V7QDH1</accession>
<reference evidence="1" key="1">
    <citation type="submission" date="2020-07" db="EMBL/GenBank/DDBJ databases">
        <authorList>
            <person name="Lin J."/>
        </authorList>
    </citation>
    <scope>NUCLEOTIDE SEQUENCE</scope>
</reference>
<proteinExistence type="predicted"/>